<accession>A0A3N4KS40</accession>
<dbReference type="STRING" id="1392247.A0A3N4KS40"/>
<evidence type="ECO:0000256" key="3">
    <source>
        <dbReference type="ARBA" id="ARBA00022475"/>
    </source>
</evidence>
<feature type="transmembrane region" description="Helical" evidence="11">
    <location>
        <begin position="595"/>
        <end position="612"/>
    </location>
</feature>
<feature type="compositionally biased region" description="Gly residues" evidence="12">
    <location>
        <begin position="87"/>
        <end position="98"/>
    </location>
</feature>
<keyword evidence="6 11" id="KW-0812">Transmembrane</keyword>
<evidence type="ECO:0000256" key="6">
    <source>
        <dbReference type="ARBA" id="ARBA00022692"/>
    </source>
</evidence>
<feature type="domain" description="Chitin synthase N-terminal" evidence="13">
    <location>
        <begin position="139"/>
        <end position="213"/>
    </location>
</feature>
<evidence type="ECO:0000256" key="5">
    <source>
        <dbReference type="ARBA" id="ARBA00022679"/>
    </source>
</evidence>
<dbReference type="SUPFAM" id="SSF53448">
    <property type="entry name" value="Nucleotide-diphospho-sugar transferases"/>
    <property type="match status" value="1"/>
</dbReference>
<dbReference type="InterPro" id="IPR004835">
    <property type="entry name" value="Chitin_synth"/>
</dbReference>
<dbReference type="GO" id="GO:0030428">
    <property type="term" value="C:cell septum"/>
    <property type="evidence" value="ECO:0007669"/>
    <property type="project" value="TreeGrafter"/>
</dbReference>
<dbReference type="EC" id="2.4.1.16" evidence="2 11"/>
<evidence type="ECO:0000313" key="15">
    <source>
        <dbReference type="Proteomes" id="UP000277580"/>
    </source>
</evidence>
<keyword evidence="4 11" id="KW-0328">Glycosyltransferase</keyword>
<keyword evidence="5 11" id="KW-0808">Transferase</keyword>
<feature type="transmembrane region" description="Helical" evidence="11">
    <location>
        <begin position="624"/>
        <end position="646"/>
    </location>
</feature>
<feature type="transmembrane region" description="Helical" evidence="11">
    <location>
        <begin position="676"/>
        <end position="697"/>
    </location>
</feature>
<dbReference type="GO" id="GO:0006031">
    <property type="term" value="P:chitin biosynthetic process"/>
    <property type="evidence" value="ECO:0007669"/>
    <property type="project" value="UniProtKB-UniRule"/>
</dbReference>
<evidence type="ECO:0000256" key="11">
    <source>
        <dbReference type="RuleBase" id="RU366040"/>
    </source>
</evidence>
<dbReference type="EMBL" id="ML119123">
    <property type="protein sequence ID" value="RPB13326.1"/>
    <property type="molecule type" value="Genomic_DNA"/>
</dbReference>
<evidence type="ECO:0000313" key="14">
    <source>
        <dbReference type="EMBL" id="RPB13326.1"/>
    </source>
</evidence>
<keyword evidence="15" id="KW-1185">Reference proteome</keyword>
<protein>
    <recommendedName>
        <fullName evidence="2 11">Chitin synthase</fullName>
        <ecNumber evidence="2 11">2.4.1.16</ecNumber>
    </recommendedName>
</protein>
<organism evidence="14 15">
    <name type="scientific">Morchella conica CCBAS932</name>
    <dbReference type="NCBI Taxonomy" id="1392247"/>
    <lineage>
        <taxon>Eukaryota</taxon>
        <taxon>Fungi</taxon>
        <taxon>Dikarya</taxon>
        <taxon>Ascomycota</taxon>
        <taxon>Pezizomycotina</taxon>
        <taxon>Pezizomycetes</taxon>
        <taxon>Pezizales</taxon>
        <taxon>Morchellaceae</taxon>
        <taxon>Morchella</taxon>
    </lineage>
</organism>
<dbReference type="AlphaFoldDB" id="A0A3N4KS40"/>
<dbReference type="InParanoid" id="A0A3N4KS40"/>
<evidence type="ECO:0000256" key="8">
    <source>
        <dbReference type="ARBA" id="ARBA00023136"/>
    </source>
</evidence>
<dbReference type="InterPro" id="IPR029044">
    <property type="entry name" value="Nucleotide-diphossugar_trans"/>
</dbReference>
<evidence type="ECO:0000256" key="12">
    <source>
        <dbReference type="SAM" id="MobiDB-lite"/>
    </source>
</evidence>
<feature type="region of interest" description="Disordered" evidence="12">
    <location>
        <begin position="1"/>
        <end position="134"/>
    </location>
</feature>
<feature type="transmembrane region" description="Helical" evidence="11">
    <location>
        <begin position="848"/>
        <end position="869"/>
    </location>
</feature>
<evidence type="ECO:0000256" key="9">
    <source>
        <dbReference type="ARBA" id="ARBA00023316"/>
    </source>
</evidence>
<keyword evidence="3 11" id="KW-1003">Cell membrane</keyword>
<feature type="compositionally biased region" description="Polar residues" evidence="12">
    <location>
        <begin position="62"/>
        <end position="81"/>
    </location>
</feature>
<sequence length="880" mass="98299">MSYQGGNPGGHDDGHNLQQYPPSTYHMPPPRDYDSDDDQERVPLNTGQAGGPFQAPFDDPMSRSTTPGGSQRPNTGYSLSESYAGPPGAGAEGPGYPQGGDPNVNFNNRAPSPYARSDTSSTEAWRQRQAPTGMRRYATRKIKLQQGQVLAIDYPVPSAIQNAVQAKYRQPDVEGGSEEFTHMRYTAATCDPDDFTLRNGYNLRPAMYNRHTELLIAITYYNEDKVLTARTLHGVMQNIRDIVNLKKSEFWNKGGPAWQKIVVCLVFDGIDPCDKDTLDVLATVGIFQDGVMKKDVDGKETTAHIFEYTTQLSVTASQQLIRPRDDDPTCFPPVQMMFCLKQKNSKKINSHRWLFNAFGRLLNPEVCVLLDAGTKPGAKSILALWEAFYNDKDLGGACGEIHAMLGKGGKNLLNPLVATQNFEYKISNILDKPLEAAFGYVSVLPGAFSAYRFRAIMGRPLEQYFHGDHTLSARLGKKGIEGMNIFKKNMFLAEDRILCFELVAKAGSKWHLTYVKTSKAETDVPESAPEFISQRRRWLNGSFAASIYSLMHFGRMYASTSLQHLLCHHVLVWFGEFLAYNNCYHGPSTPIFNTIIKYTYLAFLLLQFILALGNRPKGSKFTYIVSFVVFGLIQFYIIILSFYLVVKAFTGKAGFSELEASSVSEFVTKFFNSNTGLIIIALAATFGLYFVASIMYLDPWHMIHSFPQYLLTVSSYINILNVYAFSNWHDVTWGTKGSDKAEVLPSVVTKVAEDGKAKVIEEPDKPQADIDQAFEVTVKRALSPFVPVVEDDKKTLDDSYKSFRTRLVTAWIFMNAGLAAVITSDTFDQFGFSQANVASKRTAKYFQALLWATAALSLVRFLGCCYFLGRASILCCFARR</sequence>
<evidence type="ECO:0000259" key="13">
    <source>
        <dbReference type="Pfam" id="PF08407"/>
    </source>
</evidence>
<dbReference type="GO" id="GO:0004100">
    <property type="term" value="F:chitin synthase activity"/>
    <property type="evidence" value="ECO:0007669"/>
    <property type="project" value="UniProtKB-UniRule"/>
</dbReference>
<dbReference type="GO" id="GO:0005886">
    <property type="term" value="C:plasma membrane"/>
    <property type="evidence" value="ECO:0007669"/>
    <property type="project" value="UniProtKB-SubCell"/>
</dbReference>
<feature type="transmembrane region" description="Helical" evidence="11">
    <location>
        <begin position="808"/>
        <end position="827"/>
    </location>
</feature>
<comment type="similarity">
    <text evidence="10">Belongs to the chitin synthase family. Class III subfamily.</text>
</comment>
<dbReference type="PANTHER" id="PTHR22914">
    <property type="entry name" value="CHITIN SYNTHASE"/>
    <property type="match status" value="1"/>
</dbReference>
<dbReference type="OrthoDB" id="26569at2759"/>
<comment type="function">
    <text evidence="11">Polymerizes chitin, a structural polymer of the cell wall and septum, by transferring the sugar moiety of UDP-GlcNAc to the non-reducing end of the growing chitin polymer.</text>
</comment>
<evidence type="ECO:0000256" key="1">
    <source>
        <dbReference type="ARBA" id="ARBA00004651"/>
    </source>
</evidence>
<keyword evidence="7 11" id="KW-1133">Transmembrane helix</keyword>
<dbReference type="CDD" id="cd04190">
    <property type="entry name" value="Chitin_synth_C"/>
    <property type="match status" value="1"/>
</dbReference>
<gene>
    <name evidence="14" type="ORF">P167DRAFT_553082</name>
</gene>
<name>A0A3N4KS40_9PEZI</name>
<keyword evidence="9 11" id="KW-0961">Cell wall biogenesis/degradation</keyword>
<keyword evidence="8 11" id="KW-0472">Membrane</keyword>
<comment type="subcellular location">
    <subcellularLocation>
        <location evidence="1 11">Cell membrane</location>
        <topology evidence="1 11">Multi-pass membrane protein</topology>
    </subcellularLocation>
</comment>
<proteinExistence type="inferred from homology"/>
<dbReference type="InterPro" id="IPR013616">
    <property type="entry name" value="Chitin_synth_N"/>
</dbReference>
<dbReference type="GO" id="GO:0071555">
    <property type="term" value="P:cell wall organization"/>
    <property type="evidence" value="ECO:0007669"/>
    <property type="project" value="UniProtKB-KW"/>
</dbReference>
<dbReference type="PANTHER" id="PTHR22914:SF11">
    <property type="entry name" value="CHITIN SYNTHASE B"/>
    <property type="match status" value="1"/>
</dbReference>
<evidence type="ECO:0000256" key="2">
    <source>
        <dbReference type="ARBA" id="ARBA00012543"/>
    </source>
</evidence>
<dbReference type="Pfam" id="PF01644">
    <property type="entry name" value="Chitin_synth_1"/>
    <property type="match status" value="1"/>
</dbReference>
<reference evidence="14 15" key="1">
    <citation type="journal article" date="2018" name="Nat. Ecol. Evol.">
        <title>Pezizomycetes genomes reveal the molecular basis of ectomycorrhizal truffle lifestyle.</title>
        <authorList>
            <person name="Murat C."/>
            <person name="Payen T."/>
            <person name="Noel B."/>
            <person name="Kuo A."/>
            <person name="Morin E."/>
            <person name="Chen J."/>
            <person name="Kohler A."/>
            <person name="Krizsan K."/>
            <person name="Balestrini R."/>
            <person name="Da Silva C."/>
            <person name="Montanini B."/>
            <person name="Hainaut M."/>
            <person name="Levati E."/>
            <person name="Barry K.W."/>
            <person name="Belfiori B."/>
            <person name="Cichocki N."/>
            <person name="Clum A."/>
            <person name="Dockter R.B."/>
            <person name="Fauchery L."/>
            <person name="Guy J."/>
            <person name="Iotti M."/>
            <person name="Le Tacon F."/>
            <person name="Lindquist E.A."/>
            <person name="Lipzen A."/>
            <person name="Malagnac F."/>
            <person name="Mello A."/>
            <person name="Molinier V."/>
            <person name="Miyauchi S."/>
            <person name="Poulain J."/>
            <person name="Riccioni C."/>
            <person name="Rubini A."/>
            <person name="Sitrit Y."/>
            <person name="Splivallo R."/>
            <person name="Traeger S."/>
            <person name="Wang M."/>
            <person name="Zifcakova L."/>
            <person name="Wipf D."/>
            <person name="Zambonelli A."/>
            <person name="Paolocci F."/>
            <person name="Nowrousian M."/>
            <person name="Ottonello S."/>
            <person name="Baldrian P."/>
            <person name="Spatafora J.W."/>
            <person name="Henrissat B."/>
            <person name="Nagy L.G."/>
            <person name="Aury J.M."/>
            <person name="Wincker P."/>
            <person name="Grigoriev I.V."/>
            <person name="Bonfante P."/>
            <person name="Martin F.M."/>
        </authorList>
    </citation>
    <scope>NUCLEOTIDE SEQUENCE [LARGE SCALE GENOMIC DNA]</scope>
    <source>
        <strain evidence="14 15">CCBAS932</strain>
    </source>
</reference>
<evidence type="ECO:0000256" key="10">
    <source>
        <dbReference type="ARBA" id="ARBA00038055"/>
    </source>
</evidence>
<dbReference type="Pfam" id="PF08407">
    <property type="entry name" value="Chitin_synth_1N"/>
    <property type="match status" value="1"/>
</dbReference>
<evidence type="ECO:0000256" key="4">
    <source>
        <dbReference type="ARBA" id="ARBA00022676"/>
    </source>
</evidence>
<dbReference type="Proteomes" id="UP000277580">
    <property type="component" value="Unassembled WGS sequence"/>
</dbReference>
<evidence type="ECO:0000256" key="7">
    <source>
        <dbReference type="ARBA" id="ARBA00022989"/>
    </source>
</evidence>
<comment type="catalytic activity">
    <reaction evidence="11">
        <text>[(1-&gt;4)-N-acetyl-beta-D-glucosaminyl](n) + UDP-N-acetyl-alpha-D-glucosamine = [(1-&gt;4)-N-acetyl-beta-D-glucosaminyl](n+1) + UDP + H(+)</text>
        <dbReference type="Rhea" id="RHEA:16637"/>
        <dbReference type="Rhea" id="RHEA-COMP:9593"/>
        <dbReference type="Rhea" id="RHEA-COMP:9595"/>
        <dbReference type="ChEBI" id="CHEBI:15378"/>
        <dbReference type="ChEBI" id="CHEBI:17029"/>
        <dbReference type="ChEBI" id="CHEBI:57705"/>
        <dbReference type="ChEBI" id="CHEBI:58223"/>
        <dbReference type="EC" id="2.4.1.16"/>
    </reaction>
</comment>